<dbReference type="EMBL" id="JAPWTK010000183">
    <property type="protein sequence ID" value="KAJ8946522.1"/>
    <property type="molecule type" value="Genomic_DNA"/>
</dbReference>
<gene>
    <name evidence="2" type="ORF">NQ318_004658</name>
</gene>
<accession>A0AAV8Y6I0</accession>
<dbReference type="AlphaFoldDB" id="A0AAV8Y6I0"/>
<organism evidence="2 3">
    <name type="scientific">Aromia moschata</name>
    <dbReference type="NCBI Taxonomy" id="1265417"/>
    <lineage>
        <taxon>Eukaryota</taxon>
        <taxon>Metazoa</taxon>
        <taxon>Ecdysozoa</taxon>
        <taxon>Arthropoda</taxon>
        <taxon>Hexapoda</taxon>
        <taxon>Insecta</taxon>
        <taxon>Pterygota</taxon>
        <taxon>Neoptera</taxon>
        <taxon>Endopterygota</taxon>
        <taxon>Coleoptera</taxon>
        <taxon>Polyphaga</taxon>
        <taxon>Cucujiformia</taxon>
        <taxon>Chrysomeloidea</taxon>
        <taxon>Cerambycidae</taxon>
        <taxon>Cerambycinae</taxon>
        <taxon>Callichromatini</taxon>
        <taxon>Aromia</taxon>
    </lineage>
</organism>
<protein>
    <submittedName>
        <fullName evidence="2">Uncharacterized protein</fullName>
    </submittedName>
</protein>
<feature type="region of interest" description="Disordered" evidence="1">
    <location>
        <begin position="1"/>
        <end position="25"/>
    </location>
</feature>
<name>A0AAV8Y6I0_9CUCU</name>
<evidence type="ECO:0000256" key="1">
    <source>
        <dbReference type="SAM" id="MobiDB-lite"/>
    </source>
</evidence>
<keyword evidence="3" id="KW-1185">Reference proteome</keyword>
<evidence type="ECO:0000313" key="2">
    <source>
        <dbReference type="EMBL" id="KAJ8946522.1"/>
    </source>
</evidence>
<feature type="compositionally biased region" description="Basic and acidic residues" evidence="1">
    <location>
        <begin position="1"/>
        <end position="18"/>
    </location>
</feature>
<sequence length="71" mass="8096">MEFLRKVRETGMRMDNRSHPRARPVRTAERIAAVAQVCVKTQEPQLVTEHNNLMSPVTAEAVVQPPLYAIR</sequence>
<proteinExistence type="predicted"/>
<reference evidence="2" key="1">
    <citation type="journal article" date="2023" name="Insect Mol. Biol.">
        <title>Genome sequencing provides insights into the evolution of gene families encoding plant cell wall-degrading enzymes in longhorned beetles.</title>
        <authorList>
            <person name="Shin N.R."/>
            <person name="Okamura Y."/>
            <person name="Kirsch R."/>
            <person name="Pauchet Y."/>
        </authorList>
    </citation>
    <scope>NUCLEOTIDE SEQUENCE</scope>
    <source>
        <strain evidence="2">AMC_N1</strain>
    </source>
</reference>
<evidence type="ECO:0000313" key="3">
    <source>
        <dbReference type="Proteomes" id="UP001162162"/>
    </source>
</evidence>
<comment type="caution">
    <text evidence="2">The sequence shown here is derived from an EMBL/GenBank/DDBJ whole genome shotgun (WGS) entry which is preliminary data.</text>
</comment>
<dbReference type="Proteomes" id="UP001162162">
    <property type="component" value="Unassembled WGS sequence"/>
</dbReference>